<sequence>MLLQRKTKDKKCMKPIYYKKSIIGLQWLIFFVYVGFLFIECYKTNNEVVFVNIPIKYNNEQCPTQDVGIRFTKGGKITPASMQFSSDKFPDKEFEVNNFDGVLFLKSIYWNKEERPTFLGCCIEQKHLQDNEREIPCFLSAQKKDIYHYIALVSYVKSEHIFFLITLIIAMLAIMLFFVIKVNYSPILFNLAGTAAIFFCFTPPIALFLILIIYFLPSKERMKKIIMGKK</sequence>
<evidence type="ECO:0000313" key="2">
    <source>
        <dbReference type="EMBL" id="EGQ21708.1"/>
    </source>
</evidence>
<evidence type="ECO:0000313" key="3">
    <source>
        <dbReference type="Proteomes" id="UP000004123"/>
    </source>
</evidence>
<dbReference type="STRING" id="997353.HMPREF9144_0378"/>
<keyword evidence="1" id="KW-0472">Membrane</keyword>
<dbReference type="Proteomes" id="UP000004123">
    <property type="component" value="Unassembled WGS sequence"/>
</dbReference>
<feature type="transmembrane region" description="Helical" evidence="1">
    <location>
        <begin position="161"/>
        <end position="180"/>
    </location>
</feature>
<keyword evidence="1" id="KW-1133">Transmembrane helix</keyword>
<dbReference type="HOGENOM" id="CLU_1203947_0_0_10"/>
<name>F9DFD8_9BACT</name>
<gene>
    <name evidence="2" type="ORF">HMPREF9144_0378</name>
</gene>
<protein>
    <submittedName>
        <fullName evidence="2">Uncharacterized protein</fullName>
    </submittedName>
</protein>
<organism evidence="2 3">
    <name type="scientific">Prevotella pallens ATCC 700821</name>
    <dbReference type="NCBI Taxonomy" id="997353"/>
    <lineage>
        <taxon>Bacteria</taxon>
        <taxon>Pseudomonadati</taxon>
        <taxon>Bacteroidota</taxon>
        <taxon>Bacteroidia</taxon>
        <taxon>Bacteroidales</taxon>
        <taxon>Prevotellaceae</taxon>
        <taxon>Prevotella</taxon>
    </lineage>
</organism>
<evidence type="ECO:0000256" key="1">
    <source>
        <dbReference type="SAM" id="Phobius"/>
    </source>
</evidence>
<keyword evidence="1" id="KW-0812">Transmembrane</keyword>
<comment type="caution">
    <text evidence="2">The sequence shown here is derived from an EMBL/GenBank/DDBJ whole genome shotgun (WGS) entry which is preliminary data.</text>
</comment>
<feature type="transmembrane region" description="Helical" evidence="1">
    <location>
        <begin position="21"/>
        <end position="39"/>
    </location>
</feature>
<reference evidence="2 3" key="1">
    <citation type="submission" date="2011-04" db="EMBL/GenBank/DDBJ databases">
        <authorList>
            <person name="Muzny D."/>
            <person name="Qin X."/>
            <person name="Deng J."/>
            <person name="Jiang H."/>
            <person name="Liu Y."/>
            <person name="Qu J."/>
            <person name="Song X.-Z."/>
            <person name="Zhang L."/>
            <person name="Thornton R."/>
            <person name="Coyle M."/>
            <person name="Francisco L."/>
            <person name="Jackson L."/>
            <person name="Javaid M."/>
            <person name="Korchina V."/>
            <person name="Kovar C."/>
            <person name="Mata R."/>
            <person name="Mathew T."/>
            <person name="Ngo R."/>
            <person name="Nguyen L."/>
            <person name="Nguyen N."/>
            <person name="Okwuonu G."/>
            <person name="Ongeri F."/>
            <person name="Pham C."/>
            <person name="Simmons D."/>
            <person name="Wilczek-Boney K."/>
            <person name="Hale W."/>
            <person name="Jakkamsetti A."/>
            <person name="Pham P."/>
            <person name="Ruth R."/>
            <person name="San Lucas F."/>
            <person name="Warren J."/>
            <person name="Zhang J."/>
            <person name="Zhao Z."/>
            <person name="Zhou C."/>
            <person name="Zhu D."/>
            <person name="Lee S."/>
            <person name="Bess C."/>
            <person name="Blankenburg K."/>
            <person name="Forbes L."/>
            <person name="Fu Q."/>
            <person name="Gubbala S."/>
            <person name="Hirani K."/>
            <person name="Jayaseelan J.C."/>
            <person name="Lara F."/>
            <person name="Munidasa M."/>
            <person name="Palculict T."/>
            <person name="Patil S."/>
            <person name="Pu L.-L."/>
            <person name="Saada N."/>
            <person name="Tang L."/>
            <person name="Weissenberger G."/>
            <person name="Zhu Y."/>
            <person name="Hemphill L."/>
            <person name="Shang Y."/>
            <person name="Youmans B."/>
            <person name="Ayvaz T."/>
            <person name="Ross M."/>
            <person name="Santibanez J."/>
            <person name="Aqrawi P."/>
            <person name="Gross S."/>
            <person name="Joshi V."/>
            <person name="Fowler G."/>
            <person name="Nazareth L."/>
            <person name="Reid J."/>
            <person name="Worley K."/>
            <person name="Petrosino J."/>
            <person name="Highlander S."/>
            <person name="Gibbs R."/>
        </authorList>
    </citation>
    <scope>NUCLEOTIDE SEQUENCE [LARGE SCALE GENOMIC DNA]</scope>
    <source>
        <strain evidence="2 3">ATCC 700821</strain>
    </source>
</reference>
<dbReference type="EMBL" id="AFPY01000016">
    <property type="protein sequence ID" value="EGQ21708.1"/>
    <property type="molecule type" value="Genomic_DNA"/>
</dbReference>
<accession>F9DFD8</accession>
<proteinExistence type="predicted"/>
<dbReference type="AlphaFoldDB" id="F9DFD8"/>
<feature type="transmembrane region" description="Helical" evidence="1">
    <location>
        <begin position="187"/>
        <end position="216"/>
    </location>
</feature>